<protein>
    <recommendedName>
        <fullName evidence="1">F-box domain-containing protein</fullName>
    </recommendedName>
</protein>
<dbReference type="PROSITE" id="PS50181">
    <property type="entry name" value="FBOX"/>
    <property type="match status" value="1"/>
</dbReference>
<dbReference type="PANTHER" id="PTHR39741:SF2">
    <property type="entry name" value="F-BOX DOMAIN-CONTAINING PROTEIN"/>
    <property type="match status" value="1"/>
</dbReference>
<feature type="domain" description="F-box" evidence="1">
    <location>
        <begin position="38"/>
        <end position="84"/>
    </location>
</feature>
<reference evidence="2" key="1">
    <citation type="submission" date="2020-04" db="EMBL/GenBank/DDBJ databases">
        <title>Hybrid Assembly of Korean Phytophthora infestans isolates.</title>
        <authorList>
            <person name="Prokchorchik M."/>
            <person name="Lee Y."/>
            <person name="Seo J."/>
            <person name="Cho J.-H."/>
            <person name="Park Y.-E."/>
            <person name="Jang D.-C."/>
            <person name="Im J.-S."/>
            <person name="Choi J.-G."/>
            <person name="Park H.-J."/>
            <person name="Lee G.-B."/>
            <person name="Lee Y.-G."/>
            <person name="Hong S.-Y."/>
            <person name="Cho K."/>
            <person name="Sohn K.H."/>
        </authorList>
    </citation>
    <scope>NUCLEOTIDE SEQUENCE</scope>
    <source>
        <strain evidence="2">KR_1_A1</strain>
        <strain evidence="3">KR_2_A2</strain>
    </source>
</reference>
<evidence type="ECO:0000313" key="4">
    <source>
        <dbReference type="Proteomes" id="UP000602510"/>
    </source>
</evidence>
<dbReference type="EMBL" id="WSZM01000267">
    <property type="protein sequence ID" value="KAF4036450.1"/>
    <property type="molecule type" value="Genomic_DNA"/>
</dbReference>
<organism evidence="2 4">
    <name type="scientific">Phytophthora infestans</name>
    <name type="common">Potato late blight agent</name>
    <name type="synonym">Botrytis infestans</name>
    <dbReference type="NCBI Taxonomy" id="4787"/>
    <lineage>
        <taxon>Eukaryota</taxon>
        <taxon>Sar</taxon>
        <taxon>Stramenopiles</taxon>
        <taxon>Oomycota</taxon>
        <taxon>Peronosporomycetes</taxon>
        <taxon>Peronosporales</taxon>
        <taxon>Peronosporaceae</taxon>
        <taxon>Phytophthora</taxon>
    </lineage>
</organism>
<sequence>MCILCRETPAASTYAGQTTLANLKKRGEDERRKTKKRRNDMDDLPAVLKLQVLQFLDHSALHAAEQTSHALMELTREHELWKSISDAHVTCSEALNRSDLWKKMVCMAQRPATGDKQLLGGVEAFSSADRPSESPVNTLTSSRCWMELHQLQTADVELEAELTTLGERIQHRCGCSSGESCYWSSSASTNQNATEFIDYALNGPCVVNAVQIVPYRVFWHPDSPTYAPKRVRFEFFDVDDMATLQQGSAIGRNQPLGTRATAIKPFFASRDYEVKNDMTLQEFVLPRKVAASKKTVLRITLIGRHQAQTFQFPQELFNGIEDQRPKYYCCLSYVNVCGVPWKPVQTEKEASTAIAQPNSMSPNLRMAALTGLAVYMTACYEGFIGRTRRWE</sequence>
<dbReference type="InterPro" id="IPR036047">
    <property type="entry name" value="F-box-like_dom_sf"/>
</dbReference>
<keyword evidence="4" id="KW-1185">Reference proteome</keyword>
<dbReference type="Proteomes" id="UP000602510">
    <property type="component" value="Unassembled WGS sequence"/>
</dbReference>
<dbReference type="PANTHER" id="PTHR39741">
    <property type="entry name" value="F-BOX DOMAIN CONTAINING PROTEIN, EXPRESSED"/>
    <property type="match status" value="1"/>
</dbReference>
<dbReference type="Proteomes" id="UP000704712">
    <property type="component" value="Unassembled WGS sequence"/>
</dbReference>
<dbReference type="EMBL" id="JAACNO010000080">
    <property type="protein sequence ID" value="KAF4150350.1"/>
    <property type="molecule type" value="Genomic_DNA"/>
</dbReference>
<dbReference type="InterPro" id="IPR055336">
    <property type="entry name" value="At4g00755-like"/>
</dbReference>
<accession>A0A833T007</accession>
<dbReference type="InterPro" id="IPR001810">
    <property type="entry name" value="F-box_dom"/>
</dbReference>
<dbReference type="SUPFAM" id="SSF81383">
    <property type="entry name" value="F-box domain"/>
    <property type="match status" value="1"/>
</dbReference>
<evidence type="ECO:0000313" key="2">
    <source>
        <dbReference type="EMBL" id="KAF4036450.1"/>
    </source>
</evidence>
<evidence type="ECO:0000313" key="3">
    <source>
        <dbReference type="EMBL" id="KAF4150350.1"/>
    </source>
</evidence>
<gene>
    <name evidence="2" type="ORF">GN244_ATG11560</name>
    <name evidence="3" type="ORF">GN958_ATG00456</name>
</gene>
<comment type="caution">
    <text evidence="2">The sequence shown here is derived from an EMBL/GenBank/DDBJ whole genome shotgun (WGS) entry which is preliminary data.</text>
</comment>
<dbReference type="AlphaFoldDB" id="A0A833T007"/>
<evidence type="ECO:0000259" key="1">
    <source>
        <dbReference type="PROSITE" id="PS50181"/>
    </source>
</evidence>
<dbReference type="Pfam" id="PF12937">
    <property type="entry name" value="F-box-like"/>
    <property type="match status" value="1"/>
</dbReference>
<dbReference type="Gene3D" id="1.20.1280.50">
    <property type="match status" value="1"/>
</dbReference>
<name>A0A833T007_PHYIN</name>
<proteinExistence type="predicted"/>